<reference evidence="2 3" key="1">
    <citation type="submission" date="2017-10" db="EMBL/GenBank/DDBJ databases">
        <title>Development of genomic resources for the powdery mildew, Erysiphe pulchra.</title>
        <authorList>
            <person name="Wadl P.A."/>
            <person name="Mack B.M."/>
            <person name="Moore G."/>
            <person name="Beltz S.B."/>
        </authorList>
    </citation>
    <scope>NUCLEOTIDE SEQUENCE [LARGE SCALE GENOMIC DNA]</scope>
    <source>
        <strain evidence="2">Cflorida</strain>
    </source>
</reference>
<dbReference type="PANTHER" id="PTHR28061">
    <property type="entry name" value="INO EIGHTY SUBUNIT 4"/>
    <property type="match status" value="1"/>
</dbReference>
<feature type="compositionally biased region" description="Polar residues" evidence="1">
    <location>
        <begin position="130"/>
        <end position="143"/>
    </location>
</feature>
<dbReference type="STRING" id="225359.A0A2S4PNG7"/>
<dbReference type="EMBL" id="PEDP01001493">
    <property type="protein sequence ID" value="POS83567.1"/>
    <property type="molecule type" value="Genomic_DNA"/>
</dbReference>
<protein>
    <recommendedName>
        <fullName evidence="4">DUF1711-domain-containing protein</fullName>
    </recommendedName>
</protein>
<name>A0A2S4PNG7_9PEZI</name>
<proteinExistence type="predicted"/>
<feature type="region of interest" description="Disordered" evidence="1">
    <location>
        <begin position="44"/>
        <end position="151"/>
    </location>
</feature>
<evidence type="ECO:0008006" key="4">
    <source>
        <dbReference type="Google" id="ProtNLM"/>
    </source>
</evidence>
<dbReference type="AlphaFoldDB" id="A0A2S4PNG7"/>
<gene>
    <name evidence="2" type="ORF">EPUL_006044</name>
</gene>
<dbReference type="GO" id="GO:0031011">
    <property type="term" value="C:Ino80 complex"/>
    <property type="evidence" value="ECO:0007669"/>
    <property type="project" value="InterPro"/>
</dbReference>
<dbReference type="Proteomes" id="UP000237438">
    <property type="component" value="Unassembled WGS sequence"/>
</dbReference>
<feature type="compositionally biased region" description="Polar residues" evidence="1">
    <location>
        <begin position="44"/>
        <end position="83"/>
    </location>
</feature>
<evidence type="ECO:0000313" key="2">
    <source>
        <dbReference type="EMBL" id="POS83567.1"/>
    </source>
</evidence>
<dbReference type="OrthoDB" id="4093188at2759"/>
<dbReference type="InterPro" id="IPR013175">
    <property type="entry name" value="INO80_su_Ies4"/>
</dbReference>
<feature type="compositionally biased region" description="Basic residues" evidence="1">
    <location>
        <begin position="112"/>
        <end position="122"/>
    </location>
</feature>
<evidence type="ECO:0000313" key="3">
    <source>
        <dbReference type="Proteomes" id="UP000237438"/>
    </source>
</evidence>
<dbReference type="Pfam" id="PF08193">
    <property type="entry name" value="INO80_Ies4"/>
    <property type="match status" value="1"/>
</dbReference>
<comment type="caution">
    <text evidence="2">The sequence shown here is derived from an EMBL/GenBank/DDBJ whole genome shotgun (WGS) entry which is preliminary data.</text>
</comment>
<feature type="region of interest" description="Disordered" evidence="1">
    <location>
        <begin position="200"/>
        <end position="231"/>
    </location>
</feature>
<evidence type="ECO:0000256" key="1">
    <source>
        <dbReference type="SAM" id="MobiDB-lite"/>
    </source>
</evidence>
<feature type="compositionally biased region" description="Low complexity" evidence="1">
    <location>
        <begin position="101"/>
        <end position="111"/>
    </location>
</feature>
<dbReference type="PANTHER" id="PTHR28061:SF1">
    <property type="entry name" value="INO80 COMPLEX SUBUNIT 4"/>
    <property type="match status" value="1"/>
</dbReference>
<sequence>MAPSSKSAASRRKSTKGIVVLKLSPKILQKFQQKLEAKRLNSIYSNTSSDQSKTTSLSNNENTQSSKSLTPDQPDTPQSSSILPPTDGSKKKSNKRANNTAFASESAAASKSRGKPGPKKKSKLEDATPDQISVTPKSYNTATAKLGPKANQGAINAGLRALDRSGKPCRKWAKESFKLKSFTGVCWEIPRWKAPPKNIMVESERDSNSSSDIKAYSQLESEHSDKSNNITDIEMGSISSNMVCSPAPQILSGETRNTSVISSPVVMASA</sequence>
<dbReference type="GO" id="GO:0006338">
    <property type="term" value="P:chromatin remodeling"/>
    <property type="evidence" value="ECO:0007669"/>
    <property type="project" value="InterPro"/>
</dbReference>
<accession>A0A2S4PNG7</accession>
<organism evidence="2 3">
    <name type="scientific">Erysiphe pulchra</name>
    <dbReference type="NCBI Taxonomy" id="225359"/>
    <lineage>
        <taxon>Eukaryota</taxon>
        <taxon>Fungi</taxon>
        <taxon>Dikarya</taxon>
        <taxon>Ascomycota</taxon>
        <taxon>Pezizomycotina</taxon>
        <taxon>Leotiomycetes</taxon>
        <taxon>Erysiphales</taxon>
        <taxon>Erysiphaceae</taxon>
        <taxon>Erysiphe</taxon>
    </lineage>
</organism>
<keyword evidence="3" id="KW-1185">Reference proteome</keyword>